<comment type="subcellular location">
    <subcellularLocation>
        <location evidence="1">Cell membrane</location>
        <topology evidence="1">Multi-pass membrane protein</topology>
    </subcellularLocation>
</comment>
<comment type="similarity">
    <text evidence="8">Belongs to the binding-protein-dependent transport system permease family. LivHM subfamily.</text>
</comment>
<proteinExistence type="inferred from homology"/>
<feature type="transmembrane region" description="Helical" evidence="9">
    <location>
        <begin position="286"/>
        <end position="304"/>
    </location>
</feature>
<keyword evidence="3" id="KW-1003">Cell membrane</keyword>
<dbReference type="Proteomes" id="UP000464787">
    <property type="component" value="Chromosome"/>
</dbReference>
<dbReference type="Pfam" id="PF02653">
    <property type="entry name" value="BPD_transp_2"/>
    <property type="match status" value="1"/>
</dbReference>
<feature type="transmembrane region" description="Helical" evidence="9">
    <location>
        <begin position="14"/>
        <end position="37"/>
    </location>
</feature>
<dbReference type="InterPro" id="IPR001851">
    <property type="entry name" value="ABC_transp_permease"/>
</dbReference>
<name>A0A857J0C1_9BURK</name>
<protein>
    <submittedName>
        <fullName evidence="10">Branched-chain amino acid ABC transporter permease</fullName>
    </submittedName>
</protein>
<dbReference type="AlphaFoldDB" id="A0A857J0C1"/>
<keyword evidence="7 9" id="KW-0472">Membrane</keyword>
<sequence length="314" mass="32407">MTFPLLFSTLLNGLAYGLLLFMLSAGLTLVFSLLGVLNFAHASFYMLGAYLGYAFTGAIGFWPALLAAPLAVGLLGAVFERLCLRRLHARGPVPGLLATFGLSWLVVEGTQLFWGRSSLPYALPEMLRGAAFTVYGVPFAASRVLVMAVALGMLVLAWMLLARSQVGLLVRAALVHPQMAQALGHNVPLVFTAVFAAGAALAGLAGAVGGAVYVTEPGMAAAVGSIVFVVVVVGGMGSLAGAFAASLLIGMLQNLAVAFDVSVQGVLQAAGLSADWLDGPLGRIGLAQAAPLLPYLLMVAVLVLRPRGLMGNRN</sequence>
<dbReference type="EMBL" id="CP047650">
    <property type="protein sequence ID" value="QHI96542.1"/>
    <property type="molecule type" value="Genomic_DNA"/>
</dbReference>
<evidence type="ECO:0000313" key="11">
    <source>
        <dbReference type="Proteomes" id="UP000464787"/>
    </source>
</evidence>
<evidence type="ECO:0000256" key="8">
    <source>
        <dbReference type="ARBA" id="ARBA00037998"/>
    </source>
</evidence>
<organism evidence="10 11">
    <name type="scientific">Xylophilus rhododendri</name>
    <dbReference type="NCBI Taxonomy" id="2697032"/>
    <lineage>
        <taxon>Bacteria</taxon>
        <taxon>Pseudomonadati</taxon>
        <taxon>Pseudomonadota</taxon>
        <taxon>Betaproteobacteria</taxon>
        <taxon>Burkholderiales</taxon>
        <taxon>Xylophilus</taxon>
    </lineage>
</organism>
<keyword evidence="11" id="KW-1185">Reference proteome</keyword>
<evidence type="ECO:0000313" key="10">
    <source>
        <dbReference type="EMBL" id="QHI96542.1"/>
    </source>
</evidence>
<accession>A0A857J0C1</accession>
<evidence type="ECO:0000256" key="1">
    <source>
        <dbReference type="ARBA" id="ARBA00004651"/>
    </source>
</evidence>
<dbReference type="GO" id="GO:0006865">
    <property type="term" value="P:amino acid transport"/>
    <property type="evidence" value="ECO:0007669"/>
    <property type="project" value="UniProtKB-KW"/>
</dbReference>
<evidence type="ECO:0000256" key="7">
    <source>
        <dbReference type="ARBA" id="ARBA00023136"/>
    </source>
</evidence>
<feature type="transmembrane region" description="Helical" evidence="9">
    <location>
        <begin position="134"/>
        <end position="161"/>
    </location>
</feature>
<keyword evidence="5" id="KW-0029">Amino-acid transport</keyword>
<dbReference type="CDD" id="cd06582">
    <property type="entry name" value="TM_PBP1_LivH_like"/>
    <property type="match status" value="1"/>
</dbReference>
<evidence type="ECO:0000256" key="9">
    <source>
        <dbReference type="SAM" id="Phobius"/>
    </source>
</evidence>
<keyword evidence="6 9" id="KW-1133">Transmembrane helix</keyword>
<feature type="transmembrane region" description="Helical" evidence="9">
    <location>
        <begin position="44"/>
        <end position="62"/>
    </location>
</feature>
<dbReference type="GO" id="GO:0005886">
    <property type="term" value="C:plasma membrane"/>
    <property type="evidence" value="ECO:0007669"/>
    <property type="project" value="UniProtKB-SubCell"/>
</dbReference>
<feature type="transmembrane region" description="Helical" evidence="9">
    <location>
        <begin position="220"/>
        <end position="248"/>
    </location>
</feature>
<dbReference type="InterPro" id="IPR052157">
    <property type="entry name" value="BCAA_transport_permease"/>
</dbReference>
<dbReference type="GO" id="GO:0022857">
    <property type="term" value="F:transmembrane transporter activity"/>
    <property type="evidence" value="ECO:0007669"/>
    <property type="project" value="InterPro"/>
</dbReference>
<keyword evidence="2" id="KW-0813">Transport</keyword>
<feature type="transmembrane region" description="Helical" evidence="9">
    <location>
        <begin position="255"/>
        <end position="274"/>
    </location>
</feature>
<reference evidence="10 11" key="1">
    <citation type="submission" date="2020-01" db="EMBL/GenBank/DDBJ databases">
        <title>Genome sequencing of strain KACC 21265.</title>
        <authorList>
            <person name="Heo J."/>
            <person name="Kim S.-J."/>
            <person name="Kim J.-S."/>
            <person name="Hong S.-B."/>
            <person name="Kwon S.-W."/>
        </authorList>
    </citation>
    <scope>NUCLEOTIDE SEQUENCE [LARGE SCALE GENOMIC DNA]</scope>
    <source>
        <strain evidence="10 11">KACC 21265</strain>
    </source>
</reference>
<feature type="transmembrane region" description="Helical" evidence="9">
    <location>
        <begin position="189"/>
        <end position="214"/>
    </location>
</feature>
<evidence type="ECO:0000256" key="5">
    <source>
        <dbReference type="ARBA" id="ARBA00022970"/>
    </source>
</evidence>
<gene>
    <name evidence="10" type="ORF">GT347_00130</name>
</gene>
<evidence type="ECO:0000256" key="3">
    <source>
        <dbReference type="ARBA" id="ARBA00022475"/>
    </source>
</evidence>
<dbReference type="PANTHER" id="PTHR11795">
    <property type="entry name" value="BRANCHED-CHAIN AMINO ACID TRANSPORT SYSTEM PERMEASE PROTEIN LIVH"/>
    <property type="match status" value="1"/>
</dbReference>
<evidence type="ECO:0000256" key="6">
    <source>
        <dbReference type="ARBA" id="ARBA00022989"/>
    </source>
</evidence>
<evidence type="ECO:0000256" key="2">
    <source>
        <dbReference type="ARBA" id="ARBA00022448"/>
    </source>
</evidence>
<dbReference type="KEGG" id="xyk:GT347_00130"/>
<dbReference type="RefSeq" id="WP_160550060.1">
    <property type="nucleotide sequence ID" value="NZ_CP047650.1"/>
</dbReference>
<dbReference type="PANTHER" id="PTHR11795:SF442">
    <property type="entry name" value="ABC TRANSPORTER ATP-BINDING PROTEIN"/>
    <property type="match status" value="1"/>
</dbReference>
<keyword evidence="4 9" id="KW-0812">Transmembrane</keyword>
<evidence type="ECO:0000256" key="4">
    <source>
        <dbReference type="ARBA" id="ARBA00022692"/>
    </source>
</evidence>